<accession>A0ABU1HRY3</accession>
<evidence type="ECO:0008006" key="4">
    <source>
        <dbReference type="Google" id="ProtNLM"/>
    </source>
</evidence>
<protein>
    <recommendedName>
        <fullName evidence="4">Lipoprotein</fullName>
    </recommendedName>
</protein>
<evidence type="ECO:0000256" key="1">
    <source>
        <dbReference type="SAM" id="SignalP"/>
    </source>
</evidence>
<feature type="chain" id="PRO_5046589131" description="Lipoprotein" evidence="1">
    <location>
        <begin position="26"/>
        <end position="146"/>
    </location>
</feature>
<organism evidence="2 3">
    <name type="scientific">Microbacterium foliorum</name>
    <dbReference type="NCBI Taxonomy" id="104336"/>
    <lineage>
        <taxon>Bacteria</taxon>
        <taxon>Bacillati</taxon>
        <taxon>Actinomycetota</taxon>
        <taxon>Actinomycetes</taxon>
        <taxon>Micrococcales</taxon>
        <taxon>Microbacteriaceae</taxon>
        <taxon>Microbacterium</taxon>
    </lineage>
</organism>
<keyword evidence="1" id="KW-0732">Signal</keyword>
<keyword evidence="3" id="KW-1185">Reference proteome</keyword>
<dbReference type="PROSITE" id="PS51257">
    <property type="entry name" value="PROKAR_LIPOPROTEIN"/>
    <property type="match status" value="1"/>
</dbReference>
<evidence type="ECO:0000313" key="2">
    <source>
        <dbReference type="EMBL" id="MDR6142805.1"/>
    </source>
</evidence>
<dbReference type="EMBL" id="JAVIZQ010000001">
    <property type="protein sequence ID" value="MDR6142805.1"/>
    <property type="molecule type" value="Genomic_DNA"/>
</dbReference>
<dbReference type="Proteomes" id="UP001249291">
    <property type="component" value="Unassembled WGS sequence"/>
</dbReference>
<comment type="caution">
    <text evidence="2">The sequence shown here is derived from an EMBL/GenBank/DDBJ whole genome shotgun (WGS) entry which is preliminary data.</text>
</comment>
<gene>
    <name evidence="2" type="ORF">QE375_002359</name>
</gene>
<proteinExistence type="predicted"/>
<feature type="signal peptide" evidence="1">
    <location>
        <begin position="1"/>
        <end position="25"/>
    </location>
</feature>
<name>A0ABU1HRY3_9MICO</name>
<sequence>MNARTALASSALIVVGLMSLTGCSAYDSIVHKQATSTFDDVEAFDDGAEVDAGWIPADATEITVRTSTIEDAADAVVLLSSGSALGDDCTEVERSSAPAWVLDDAPDPYTAKTVFACGDWSVMSADGGWFGWTPNSDEERNVADAG</sequence>
<dbReference type="RefSeq" id="WP_309691300.1">
    <property type="nucleotide sequence ID" value="NZ_JAVIZQ010000001.1"/>
</dbReference>
<evidence type="ECO:0000313" key="3">
    <source>
        <dbReference type="Proteomes" id="UP001249291"/>
    </source>
</evidence>
<reference evidence="2 3" key="1">
    <citation type="submission" date="2023-08" db="EMBL/GenBank/DDBJ databases">
        <title>Functional and genomic diversity of the sorghum phyllosphere microbiome.</title>
        <authorList>
            <person name="Shade A."/>
        </authorList>
    </citation>
    <scope>NUCLEOTIDE SEQUENCE [LARGE SCALE GENOMIC DNA]</scope>
    <source>
        <strain evidence="2 3">SORGH_AS_0445</strain>
    </source>
</reference>